<reference evidence="2 3" key="1">
    <citation type="submission" date="2014-04" db="EMBL/GenBank/DDBJ databases">
        <authorList>
            <consortium name="DOE Joint Genome Institute"/>
            <person name="Kuo A."/>
            <person name="Kohler A."/>
            <person name="Jargeat P."/>
            <person name="Nagy L.G."/>
            <person name="Floudas D."/>
            <person name="Copeland A."/>
            <person name="Barry K.W."/>
            <person name="Cichocki N."/>
            <person name="Veneault-Fourrey C."/>
            <person name="LaButti K."/>
            <person name="Lindquist E.A."/>
            <person name="Lipzen A."/>
            <person name="Lundell T."/>
            <person name="Morin E."/>
            <person name="Murat C."/>
            <person name="Sun H."/>
            <person name="Tunlid A."/>
            <person name="Henrissat B."/>
            <person name="Grigoriev I.V."/>
            <person name="Hibbett D.S."/>
            <person name="Martin F."/>
            <person name="Nordberg H.P."/>
            <person name="Cantor M.N."/>
            <person name="Hua S.X."/>
        </authorList>
    </citation>
    <scope>NUCLEOTIDE SEQUENCE [LARGE SCALE GENOMIC DNA]</scope>
    <source>
        <strain evidence="2 3">Ve08.2h10</strain>
    </source>
</reference>
<dbReference type="AlphaFoldDB" id="A0A0D0DIM7"/>
<keyword evidence="3" id="KW-1185">Reference proteome</keyword>
<dbReference type="EMBL" id="KN826781">
    <property type="protein sequence ID" value="KIK77925.1"/>
    <property type="molecule type" value="Genomic_DNA"/>
</dbReference>
<dbReference type="InParanoid" id="A0A0D0DIM7"/>
<dbReference type="Proteomes" id="UP000054538">
    <property type="component" value="Unassembled WGS sequence"/>
</dbReference>
<evidence type="ECO:0000313" key="2">
    <source>
        <dbReference type="EMBL" id="KIK77925.1"/>
    </source>
</evidence>
<reference evidence="3" key="2">
    <citation type="submission" date="2015-01" db="EMBL/GenBank/DDBJ databases">
        <title>Evolutionary Origins and Diversification of the Mycorrhizal Mutualists.</title>
        <authorList>
            <consortium name="DOE Joint Genome Institute"/>
            <consortium name="Mycorrhizal Genomics Consortium"/>
            <person name="Kohler A."/>
            <person name="Kuo A."/>
            <person name="Nagy L.G."/>
            <person name="Floudas D."/>
            <person name="Copeland A."/>
            <person name="Barry K.W."/>
            <person name="Cichocki N."/>
            <person name="Veneault-Fourrey C."/>
            <person name="LaButti K."/>
            <person name="Lindquist E.A."/>
            <person name="Lipzen A."/>
            <person name="Lundell T."/>
            <person name="Morin E."/>
            <person name="Murat C."/>
            <person name="Riley R."/>
            <person name="Ohm R."/>
            <person name="Sun H."/>
            <person name="Tunlid A."/>
            <person name="Henrissat B."/>
            <person name="Grigoriev I.V."/>
            <person name="Hibbett D.S."/>
            <person name="Martin F."/>
        </authorList>
    </citation>
    <scope>NUCLEOTIDE SEQUENCE [LARGE SCALE GENOMIC DNA]</scope>
    <source>
        <strain evidence="3">Ve08.2h10</strain>
    </source>
</reference>
<evidence type="ECO:0000313" key="3">
    <source>
        <dbReference type="Proteomes" id="UP000054538"/>
    </source>
</evidence>
<proteinExistence type="predicted"/>
<feature type="region of interest" description="Disordered" evidence="1">
    <location>
        <begin position="1"/>
        <end position="29"/>
    </location>
</feature>
<gene>
    <name evidence="2" type="ORF">PAXRUDRAFT_165399</name>
</gene>
<sequence>MVNGEWRQPMTNGKDRQRQDSEESTVNGKWQKANSMVNCEWQTVNIEQVMANCKS</sequence>
<dbReference type="HOGENOM" id="CLU_208180_0_0_1"/>
<accession>A0A0D0DIM7</accession>
<name>A0A0D0DIM7_9AGAM</name>
<evidence type="ECO:0000256" key="1">
    <source>
        <dbReference type="SAM" id="MobiDB-lite"/>
    </source>
</evidence>
<organism evidence="2 3">
    <name type="scientific">Paxillus rubicundulus Ve08.2h10</name>
    <dbReference type="NCBI Taxonomy" id="930991"/>
    <lineage>
        <taxon>Eukaryota</taxon>
        <taxon>Fungi</taxon>
        <taxon>Dikarya</taxon>
        <taxon>Basidiomycota</taxon>
        <taxon>Agaricomycotina</taxon>
        <taxon>Agaricomycetes</taxon>
        <taxon>Agaricomycetidae</taxon>
        <taxon>Boletales</taxon>
        <taxon>Paxilineae</taxon>
        <taxon>Paxillaceae</taxon>
        <taxon>Paxillus</taxon>
    </lineage>
</organism>
<protein>
    <submittedName>
        <fullName evidence="2">Uncharacterized protein</fullName>
    </submittedName>
</protein>